<organism evidence="2 3">
    <name type="scientific">Oikopleura dioica</name>
    <name type="common">Tunicate</name>
    <dbReference type="NCBI Taxonomy" id="34765"/>
    <lineage>
        <taxon>Eukaryota</taxon>
        <taxon>Metazoa</taxon>
        <taxon>Chordata</taxon>
        <taxon>Tunicata</taxon>
        <taxon>Appendicularia</taxon>
        <taxon>Copelata</taxon>
        <taxon>Oikopleuridae</taxon>
        <taxon>Oikopleura</taxon>
    </lineage>
</organism>
<evidence type="ECO:0000313" key="3">
    <source>
        <dbReference type="Proteomes" id="UP001158576"/>
    </source>
</evidence>
<proteinExistence type="predicted"/>
<keyword evidence="3" id="KW-1185">Reference proteome</keyword>
<sequence>MKFLNLLFLHLSFAENGSGYTLMRENVSYFCYDDFLMQTSLERSQADCLEFCASVYDPEDDFRPAGPFNYALYAKEDGACFCQTLCYLRHLPDEFLPGQRKSSKK</sequence>
<accession>A0ABN7SK98</accession>
<gene>
    <name evidence="2" type="ORF">OKIOD_LOCUS9343</name>
</gene>
<protein>
    <submittedName>
        <fullName evidence="2">Oidioi.mRNA.OKI2018_I69.chr1.g578.t1.cds</fullName>
    </submittedName>
</protein>
<dbReference type="Proteomes" id="UP001158576">
    <property type="component" value="Chromosome 1"/>
</dbReference>
<dbReference type="EMBL" id="OU015566">
    <property type="protein sequence ID" value="CAG5103026.1"/>
    <property type="molecule type" value="Genomic_DNA"/>
</dbReference>
<keyword evidence="1" id="KW-0732">Signal</keyword>
<evidence type="ECO:0000256" key="1">
    <source>
        <dbReference type="SAM" id="SignalP"/>
    </source>
</evidence>
<feature type="chain" id="PRO_5045666741" evidence="1">
    <location>
        <begin position="20"/>
        <end position="105"/>
    </location>
</feature>
<name>A0ABN7SK98_OIKDI</name>
<feature type="signal peptide" evidence="1">
    <location>
        <begin position="1"/>
        <end position="19"/>
    </location>
</feature>
<evidence type="ECO:0000313" key="2">
    <source>
        <dbReference type="EMBL" id="CAG5103026.1"/>
    </source>
</evidence>
<reference evidence="2 3" key="1">
    <citation type="submission" date="2021-04" db="EMBL/GenBank/DDBJ databases">
        <authorList>
            <person name="Bliznina A."/>
        </authorList>
    </citation>
    <scope>NUCLEOTIDE SEQUENCE [LARGE SCALE GENOMIC DNA]</scope>
</reference>